<feature type="region of interest" description="Disordered" evidence="1">
    <location>
        <begin position="55"/>
        <end position="76"/>
    </location>
</feature>
<evidence type="ECO:0000256" key="1">
    <source>
        <dbReference type="SAM" id="MobiDB-lite"/>
    </source>
</evidence>
<gene>
    <name evidence="2" type="ORF">D6C13_20740</name>
</gene>
<feature type="compositionally biased region" description="Polar residues" evidence="1">
    <location>
        <begin position="63"/>
        <end position="76"/>
    </location>
</feature>
<dbReference type="Proteomes" id="UP000284908">
    <property type="component" value="Unassembled WGS sequence"/>
</dbReference>
<evidence type="ECO:0000313" key="3">
    <source>
        <dbReference type="Proteomes" id="UP000284908"/>
    </source>
</evidence>
<reference evidence="2 3" key="1">
    <citation type="submission" date="2018-09" db="EMBL/GenBank/DDBJ databases">
        <authorList>
            <person name="Le Fleche-Mateos A."/>
        </authorList>
    </citation>
    <scope>NUCLEOTIDE SEQUENCE [LARGE SCALE GENOMIC DNA]</scope>
    <source>
        <strain evidence="2 3">DSM 27399</strain>
    </source>
</reference>
<protein>
    <submittedName>
        <fullName evidence="2">Uncharacterized protein</fullName>
    </submittedName>
</protein>
<comment type="caution">
    <text evidence="2">The sequence shown here is derived from an EMBL/GenBank/DDBJ whole genome shotgun (WGS) entry which is preliminary data.</text>
</comment>
<organism evidence="2 3">
    <name type="scientific">Rahnella woolbedingensis</name>
    <dbReference type="NCBI Taxonomy" id="1510574"/>
    <lineage>
        <taxon>Bacteria</taxon>
        <taxon>Pseudomonadati</taxon>
        <taxon>Pseudomonadota</taxon>
        <taxon>Gammaproteobacteria</taxon>
        <taxon>Enterobacterales</taxon>
        <taxon>Yersiniaceae</taxon>
        <taxon>Rahnella</taxon>
    </lineage>
</organism>
<keyword evidence="3" id="KW-1185">Reference proteome</keyword>
<accession>A0A419N3U3</accession>
<dbReference type="EMBL" id="RAHH01000030">
    <property type="protein sequence ID" value="RJT39129.1"/>
    <property type="molecule type" value="Genomic_DNA"/>
</dbReference>
<dbReference type="AlphaFoldDB" id="A0A419N3U3"/>
<dbReference type="RefSeq" id="WP_120134554.1">
    <property type="nucleotide sequence ID" value="NZ_RAHH01000030.1"/>
</dbReference>
<proteinExistence type="predicted"/>
<name>A0A419N3U3_9GAMM</name>
<evidence type="ECO:0000313" key="2">
    <source>
        <dbReference type="EMBL" id="RJT39129.1"/>
    </source>
</evidence>
<sequence>MISLSVGHHNIQLNTQEAAYLAEGLMAAACGRKNPLPAFTSDNLGVLSVTAEGVSSEDDSHFRSNPQQSDQVLTDC</sequence>
<dbReference type="OrthoDB" id="6520163at2"/>